<sequence length="270" mass="32269">MRVVYTSPRIENLQFLKSEFSNYSVIVLEEPKNDLFHDVLEGKITVDLYVRKISTQFPLYTRKLIEMLKELKSREIMQVEPYLEEVERLKNFSEGDERVREMEKRVNALYIDYTESFLKSDFDEIVEKVLRFSEAEAERIMLRDEMRAKALDDLDEAVIEAGMNHIKLAEILDAESVRIPEIIAERLGTRYLENPGEKLLKAFIFEEDDDLRLLAARNLIFTSLLEKREMEPDFDGDYPHFTHEQKLVRFVDKLDYEKCRKLFYRFWSPR</sequence>
<dbReference type="SMR" id="A0A075WB39"/>
<dbReference type="AlphaFoldDB" id="A0A075WB39"/>
<reference evidence="1 2" key="1">
    <citation type="submission" date="2013-07" db="EMBL/GenBank/DDBJ databases">
        <title>Genome of Archaeoglobus fulgidus.</title>
        <authorList>
            <person name="Fiebig A."/>
            <person name="Birkeland N.-K."/>
        </authorList>
    </citation>
    <scope>NUCLEOTIDE SEQUENCE [LARGE SCALE GENOMIC DNA]</scope>
    <source>
        <strain evidence="1 2">DSM 8774</strain>
    </source>
</reference>
<proteinExistence type="predicted"/>
<accession>A0A075WB39</accession>
<dbReference type="KEGG" id="afg:AFULGI_00007830"/>
<evidence type="ECO:0000313" key="1">
    <source>
        <dbReference type="EMBL" id="AIG97580.1"/>
    </source>
</evidence>
<gene>
    <name evidence="1" type="ORF">AFULGI_00007830</name>
</gene>
<dbReference type="EMBL" id="CP006577">
    <property type="protein sequence ID" value="AIG97580.1"/>
    <property type="molecule type" value="Genomic_DNA"/>
</dbReference>
<dbReference type="HOGENOM" id="CLU_073077_0_0_2"/>
<organism evidence="1 2">
    <name type="scientific">Archaeoglobus fulgidus DSM 8774</name>
    <dbReference type="NCBI Taxonomy" id="1344584"/>
    <lineage>
        <taxon>Archaea</taxon>
        <taxon>Methanobacteriati</taxon>
        <taxon>Methanobacteriota</taxon>
        <taxon>Archaeoglobi</taxon>
        <taxon>Archaeoglobales</taxon>
        <taxon>Archaeoglobaceae</taxon>
        <taxon>Archaeoglobus</taxon>
    </lineage>
</organism>
<dbReference type="Proteomes" id="UP000028501">
    <property type="component" value="Chromosome"/>
</dbReference>
<evidence type="ECO:0000313" key="2">
    <source>
        <dbReference type="Proteomes" id="UP000028501"/>
    </source>
</evidence>
<name>A0A075WB39_ARCFL</name>
<protein>
    <submittedName>
        <fullName evidence="1">Uncharacterized protein</fullName>
    </submittedName>
</protein>